<keyword evidence="5" id="KW-0393">Immunoglobulin domain</keyword>
<feature type="signal peptide" evidence="7">
    <location>
        <begin position="1"/>
        <end position="20"/>
    </location>
</feature>
<dbReference type="CDD" id="cd00099">
    <property type="entry name" value="IgV"/>
    <property type="match status" value="1"/>
</dbReference>
<dbReference type="InterPro" id="IPR003599">
    <property type="entry name" value="Ig_sub"/>
</dbReference>
<keyword evidence="1 7" id="KW-0732">Signal</keyword>
<dbReference type="InterPro" id="IPR036179">
    <property type="entry name" value="Ig-like_dom_sf"/>
</dbReference>
<dbReference type="Gene3D" id="2.60.40.10">
    <property type="entry name" value="Immunoglobulins"/>
    <property type="match status" value="1"/>
</dbReference>
<keyword evidence="6" id="KW-1279">T cell receptor</keyword>
<dbReference type="PANTHER" id="PTHR19343:SF13">
    <property type="entry name" value="T CELL RECEPTOR ALPHA VARIABLE 21"/>
    <property type="match status" value="1"/>
</dbReference>
<dbReference type="SMART" id="SM00409">
    <property type="entry name" value="IG"/>
    <property type="match status" value="1"/>
</dbReference>
<evidence type="ECO:0000256" key="3">
    <source>
        <dbReference type="ARBA" id="ARBA00023130"/>
    </source>
</evidence>
<reference evidence="9 10" key="1">
    <citation type="journal article" date="2014" name="Nat. Commun.">
        <title>The rainbow trout genome provides novel insights into evolution after whole-genome duplication in vertebrates.</title>
        <authorList>
            <person name="Berthelot C."/>
            <person name="Brunet F."/>
            <person name="Chalopin D."/>
            <person name="Juanchich A."/>
            <person name="Bernard M."/>
            <person name="Noel B."/>
            <person name="Bento P."/>
            <person name="Da Silva C."/>
            <person name="Labadie K."/>
            <person name="Alberti A."/>
            <person name="Aury J.M."/>
            <person name="Louis A."/>
            <person name="Dehais P."/>
            <person name="Bardou P."/>
            <person name="Montfort J."/>
            <person name="Klopp C."/>
            <person name="Cabau C."/>
            <person name="Gaspin C."/>
            <person name="Thorgaard G.H."/>
            <person name="Boussaha M."/>
            <person name="Quillet E."/>
            <person name="Guyomard R."/>
            <person name="Galiana D."/>
            <person name="Bobe J."/>
            <person name="Volff J.N."/>
            <person name="Genet C."/>
            <person name="Wincker P."/>
            <person name="Jaillon O."/>
            <person name="Roest Crollius H."/>
            <person name="Guiguen Y."/>
        </authorList>
    </citation>
    <scope>NUCLEOTIDE SEQUENCE [LARGE SCALE GENOMIC DNA]</scope>
</reference>
<dbReference type="GO" id="GO:0042101">
    <property type="term" value="C:T cell receptor complex"/>
    <property type="evidence" value="ECO:0007669"/>
    <property type="project" value="UniProtKB-KW"/>
</dbReference>
<evidence type="ECO:0000256" key="6">
    <source>
        <dbReference type="ARBA" id="ARBA00043266"/>
    </source>
</evidence>
<sequence length="132" mass="14729">MKVTLRIMLCLSIILNGVRLEESLGVSLKSLSVKVGEDATLNCPLSTNSSMATVSWYKQSQGERPELVLSYHLTNTSHVLYGHGFHPNKITVQTNDSRPLHQHQLLIHGSKENDMAVYFCGLTEGFERTTDL</sequence>
<dbReference type="AlphaFoldDB" id="A0A060W5K1"/>
<dbReference type="PaxDb" id="8022-A0A060W5K1"/>
<protein>
    <recommendedName>
        <fullName evidence="8">Ig-like domain-containing protein</fullName>
    </recommendedName>
</protein>
<keyword evidence="4" id="KW-0675">Receptor</keyword>
<feature type="domain" description="Ig-like" evidence="8">
    <location>
        <begin position="22"/>
        <end position="132"/>
    </location>
</feature>
<organism evidence="9 10">
    <name type="scientific">Oncorhynchus mykiss</name>
    <name type="common">Rainbow trout</name>
    <name type="synonym">Salmo gairdneri</name>
    <dbReference type="NCBI Taxonomy" id="8022"/>
    <lineage>
        <taxon>Eukaryota</taxon>
        <taxon>Metazoa</taxon>
        <taxon>Chordata</taxon>
        <taxon>Craniata</taxon>
        <taxon>Vertebrata</taxon>
        <taxon>Euteleostomi</taxon>
        <taxon>Actinopterygii</taxon>
        <taxon>Neopterygii</taxon>
        <taxon>Teleostei</taxon>
        <taxon>Protacanthopterygii</taxon>
        <taxon>Salmoniformes</taxon>
        <taxon>Salmonidae</taxon>
        <taxon>Salmoninae</taxon>
        <taxon>Oncorhynchus</taxon>
    </lineage>
</organism>
<dbReference type="SMART" id="SM00406">
    <property type="entry name" value="IGv"/>
    <property type="match status" value="1"/>
</dbReference>
<feature type="chain" id="PRO_5001589596" description="Ig-like domain-containing protein" evidence="7">
    <location>
        <begin position="21"/>
        <end position="132"/>
    </location>
</feature>
<accession>A0A060W5K1</accession>
<dbReference type="InterPro" id="IPR051006">
    <property type="entry name" value="TCR_variable_domain"/>
</dbReference>
<dbReference type="InterPro" id="IPR007110">
    <property type="entry name" value="Ig-like_dom"/>
</dbReference>
<dbReference type="Proteomes" id="UP000193380">
    <property type="component" value="Chromosome 5"/>
</dbReference>
<evidence type="ECO:0000256" key="7">
    <source>
        <dbReference type="SAM" id="SignalP"/>
    </source>
</evidence>
<dbReference type="PANTHER" id="PTHR19343">
    <property type="entry name" value="T CELL RECEPTOR ALPHA VARIABLE 1-2"/>
    <property type="match status" value="1"/>
</dbReference>
<dbReference type="InterPro" id="IPR013783">
    <property type="entry name" value="Ig-like_fold"/>
</dbReference>
<evidence type="ECO:0000256" key="2">
    <source>
        <dbReference type="ARBA" id="ARBA00022859"/>
    </source>
</evidence>
<dbReference type="STRING" id="8022.A0A060W5K1"/>
<keyword evidence="2" id="KW-0391">Immunity</keyword>
<dbReference type="SUPFAM" id="SSF48726">
    <property type="entry name" value="Immunoglobulin"/>
    <property type="match status" value="1"/>
</dbReference>
<evidence type="ECO:0000259" key="8">
    <source>
        <dbReference type="PROSITE" id="PS50835"/>
    </source>
</evidence>
<name>A0A060W5K1_ONCMY</name>
<dbReference type="Pfam" id="PF07686">
    <property type="entry name" value="V-set"/>
    <property type="match status" value="1"/>
</dbReference>
<dbReference type="GO" id="GO:0042605">
    <property type="term" value="F:peptide antigen binding"/>
    <property type="evidence" value="ECO:0007669"/>
    <property type="project" value="TreeGrafter"/>
</dbReference>
<evidence type="ECO:0000256" key="5">
    <source>
        <dbReference type="ARBA" id="ARBA00023319"/>
    </source>
</evidence>
<dbReference type="PROSITE" id="PS50835">
    <property type="entry name" value="IG_LIKE"/>
    <property type="match status" value="1"/>
</dbReference>
<gene>
    <name evidence="9" type="ORF">GSONMT00067431001</name>
</gene>
<keyword evidence="3" id="KW-1064">Adaptive immunity</keyword>
<proteinExistence type="predicted"/>
<dbReference type="InterPro" id="IPR013106">
    <property type="entry name" value="Ig_V-set"/>
</dbReference>
<dbReference type="GO" id="GO:0002250">
    <property type="term" value="P:adaptive immune response"/>
    <property type="evidence" value="ECO:0007669"/>
    <property type="project" value="UniProtKB-KW"/>
</dbReference>
<evidence type="ECO:0000256" key="1">
    <source>
        <dbReference type="ARBA" id="ARBA00022729"/>
    </source>
</evidence>
<evidence type="ECO:0000256" key="4">
    <source>
        <dbReference type="ARBA" id="ARBA00023170"/>
    </source>
</evidence>
<dbReference type="EMBL" id="FR904412">
    <property type="protein sequence ID" value="CDQ62578.1"/>
    <property type="molecule type" value="Genomic_DNA"/>
</dbReference>
<evidence type="ECO:0000313" key="10">
    <source>
        <dbReference type="Proteomes" id="UP000193380"/>
    </source>
</evidence>
<evidence type="ECO:0000313" key="9">
    <source>
        <dbReference type="EMBL" id="CDQ62578.1"/>
    </source>
</evidence>